<dbReference type="SMART" id="SM00228">
    <property type="entry name" value="PDZ"/>
    <property type="match status" value="2"/>
</dbReference>
<proteinExistence type="predicted"/>
<reference evidence="6" key="1">
    <citation type="journal article" date="2019" name="Int. J. Syst. Evol. Microbiol.">
        <title>The Global Catalogue of Microorganisms (GCM) 10K type strain sequencing project: providing services to taxonomists for standard genome sequencing and annotation.</title>
        <authorList>
            <consortium name="The Broad Institute Genomics Platform"/>
            <consortium name="The Broad Institute Genome Sequencing Center for Infectious Disease"/>
            <person name="Wu L."/>
            <person name="Ma J."/>
        </authorList>
    </citation>
    <scope>NUCLEOTIDE SEQUENCE [LARGE SCALE GENOMIC DNA]</scope>
    <source>
        <strain evidence="6">CCUG 55491</strain>
    </source>
</reference>
<dbReference type="Pfam" id="PF13180">
    <property type="entry name" value="PDZ_2"/>
    <property type="match status" value="2"/>
</dbReference>
<dbReference type="RefSeq" id="WP_386812272.1">
    <property type="nucleotide sequence ID" value="NZ_JBHTIH010000003.1"/>
</dbReference>
<dbReference type="SUPFAM" id="SSF50156">
    <property type="entry name" value="PDZ domain-like"/>
    <property type="match status" value="2"/>
</dbReference>
<organism evidence="5 6">
    <name type="scientific">Lysobacter koreensis</name>
    <dbReference type="NCBI Taxonomy" id="266122"/>
    <lineage>
        <taxon>Bacteria</taxon>
        <taxon>Pseudomonadati</taxon>
        <taxon>Pseudomonadota</taxon>
        <taxon>Gammaproteobacteria</taxon>
        <taxon>Lysobacterales</taxon>
        <taxon>Lysobacteraceae</taxon>
        <taxon>Lysobacter</taxon>
    </lineage>
</organism>
<sequence>MKLSLKPIAATIALALALGGSVLAQTSTADEQALSAARADLQQAALRVAELSRKLGRPQGGPHVIEQRVVRQPVLGVVLASDARSGVRIAGVTPDSGAARAGLRSGDRVVSIDGAPLAGSDGPTRAAQARVLLRDLDATRPVTLGYERDGRVASVKVVPRVGERVVVMRDAAEGMGYGGELGVTEHADGRITIESGPVDVDGPAHAPSLRRKLITHNRRGGVGGDVDEFVFESMPGVAPEVHREVIRLGARDGCKGDACRLPLLAEAFRWHGLNLASVDAQLGRYFGTDHGVLVLSAGPELRGLQTGDVIRSVDAKPVRTPREAMDALRAKPAGSRVDVAYLRDRKSATTQVTVPAAMPLSLLAPPVPPAPPAPPAPPSPVSPLSPPSPPAAAPPPPRTAPLPPVPPPPASVR</sequence>
<dbReference type="InterPro" id="IPR001478">
    <property type="entry name" value="PDZ"/>
</dbReference>
<evidence type="ECO:0000259" key="4">
    <source>
        <dbReference type="PROSITE" id="PS50106"/>
    </source>
</evidence>
<dbReference type="InterPro" id="IPR004387">
    <property type="entry name" value="Pept_M50_Zn"/>
</dbReference>
<dbReference type="PANTHER" id="PTHR42837">
    <property type="entry name" value="REGULATOR OF SIGMA-E PROTEASE RSEP"/>
    <property type="match status" value="1"/>
</dbReference>
<comment type="cofactor">
    <cofactor evidence="1">
        <name>Zn(2+)</name>
        <dbReference type="ChEBI" id="CHEBI:29105"/>
    </cofactor>
</comment>
<keyword evidence="3" id="KW-0732">Signal</keyword>
<feature type="region of interest" description="Disordered" evidence="2">
    <location>
        <begin position="364"/>
        <end position="413"/>
    </location>
</feature>
<evidence type="ECO:0000313" key="6">
    <source>
        <dbReference type="Proteomes" id="UP001597090"/>
    </source>
</evidence>
<feature type="signal peptide" evidence="3">
    <location>
        <begin position="1"/>
        <end position="24"/>
    </location>
</feature>
<comment type="caution">
    <text evidence="5">The sequence shown here is derived from an EMBL/GenBank/DDBJ whole genome shotgun (WGS) entry which is preliminary data.</text>
</comment>
<dbReference type="InterPro" id="IPR036034">
    <property type="entry name" value="PDZ_sf"/>
</dbReference>
<evidence type="ECO:0000313" key="5">
    <source>
        <dbReference type="EMBL" id="MFD0739270.1"/>
    </source>
</evidence>
<dbReference type="Gene3D" id="2.30.42.10">
    <property type="match status" value="2"/>
</dbReference>
<feature type="domain" description="PDZ" evidence="4">
    <location>
        <begin position="63"/>
        <end position="119"/>
    </location>
</feature>
<accession>A0ABW2YNQ9</accession>
<name>A0ABW2YNQ9_9GAMM</name>
<evidence type="ECO:0000256" key="3">
    <source>
        <dbReference type="SAM" id="SignalP"/>
    </source>
</evidence>
<dbReference type="EMBL" id="JBHTIH010000003">
    <property type="protein sequence ID" value="MFD0739270.1"/>
    <property type="molecule type" value="Genomic_DNA"/>
</dbReference>
<dbReference type="Proteomes" id="UP001597090">
    <property type="component" value="Unassembled WGS sequence"/>
</dbReference>
<feature type="compositionally biased region" description="Pro residues" evidence="2">
    <location>
        <begin position="365"/>
        <end position="413"/>
    </location>
</feature>
<gene>
    <name evidence="5" type="ORF">ACFQZQ_08265</name>
</gene>
<feature type="chain" id="PRO_5046164898" evidence="3">
    <location>
        <begin position="25"/>
        <end position="413"/>
    </location>
</feature>
<evidence type="ECO:0000256" key="2">
    <source>
        <dbReference type="SAM" id="MobiDB-lite"/>
    </source>
</evidence>
<dbReference type="PANTHER" id="PTHR42837:SF2">
    <property type="entry name" value="MEMBRANE METALLOPROTEASE ARASP2, CHLOROPLASTIC-RELATED"/>
    <property type="match status" value="1"/>
</dbReference>
<evidence type="ECO:0000256" key="1">
    <source>
        <dbReference type="ARBA" id="ARBA00001947"/>
    </source>
</evidence>
<dbReference type="PROSITE" id="PS50106">
    <property type="entry name" value="PDZ"/>
    <property type="match status" value="1"/>
</dbReference>
<keyword evidence="6" id="KW-1185">Reference proteome</keyword>
<protein>
    <submittedName>
        <fullName evidence="5">PDZ domain-containing protein</fullName>
    </submittedName>
</protein>